<reference evidence="4" key="1">
    <citation type="submission" date="2022-11" db="UniProtKB">
        <authorList>
            <consortium name="WormBaseParasite"/>
        </authorList>
    </citation>
    <scope>IDENTIFICATION</scope>
</reference>
<proteinExistence type="predicted"/>
<accession>A0A915EM89</accession>
<feature type="region of interest" description="Disordered" evidence="2">
    <location>
        <begin position="209"/>
        <end position="230"/>
    </location>
</feature>
<keyword evidence="3" id="KW-1185">Reference proteome</keyword>
<feature type="compositionally biased region" description="Basic and acidic residues" evidence="2">
    <location>
        <begin position="209"/>
        <end position="219"/>
    </location>
</feature>
<dbReference type="InterPro" id="IPR036388">
    <property type="entry name" value="WH-like_DNA-bd_sf"/>
</dbReference>
<feature type="compositionally biased region" description="Polar residues" evidence="2">
    <location>
        <begin position="281"/>
        <end position="290"/>
    </location>
</feature>
<evidence type="ECO:0000256" key="1">
    <source>
        <dbReference type="ARBA" id="ARBA00004123"/>
    </source>
</evidence>
<dbReference type="GO" id="GO:0005634">
    <property type="term" value="C:nucleus"/>
    <property type="evidence" value="ECO:0007669"/>
    <property type="project" value="UniProtKB-SubCell"/>
</dbReference>
<dbReference type="AlphaFoldDB" id="A0A915EM89"/>
<name>A0A915EM89_9BILA</name>
<evidence type="ECO:0000256" key="2">
    <source>
        <dbReference type="SAM" id="MobiDB-lite"/>
    </source>
</evidence>
<feature type="region of interest" description="Disordered" evidence="2">
    <location>
        <begin position="281"/>
        <end position="309"/>
    </location>
</feature>
<feature type="compositionally biased region" description="Polar residues" evidence="2">
    <location>
        <begin position="50"/>
        <end position="65"/>
    </location>
</feature>
<sequence>MLSFRIIIINEKRVLLGVGFEPTRGEPHRIAQIVFHALPLDADTNEEPTAGNNESTNPSDTSANGKNRKSSSAAPSNHPSPPQPLPKMVLVEIDGVRMFYPTCFVGMLAEEMVLETSTIKSAKSSNAPAGMPNFCAEDHEVEEILNSSNLSFLLDSTILLPKEFRCKPSKHRMSDLRAGIVRLWKKQSEIARDMNVPKQTVSDAIKKFRETGRNEDRARSGRPATATTPENIRKIKKKICHCNVPPQLRHWKRTFTGVRAAQCSFQDGCLSVISGNNPSTSSLALASNDTQQPQQQMENSQMDASHGDNTKENIHKDYYAFHRSPIALESVTPDHSPTFVDELNSLKELQALKHPAGEKERRTKTMTKPMMASRCLCGLKILDLDTDLAIWWGLQKECTDIFKILQQSCVVGGKGAQAAAVAAAAASNGCGPPRVITPFTPITSITPEPDDQLSFAKEQ</sequence>
<evidence type="ECO:0000313" key="4">
    <source>
        <dbReference type="WBParaSite" id="jg7390"/>
    </source>
</evidence>
<evidence type="ECO:0000313" key="3">
    <source>
        <dbReference type="Proteomes" id="UP000887574"/>
    </source>
</evidence>
<protein>
    <submittedName>
        <fullName evidence="4">Uncharacterized protein</fullName>
    </submittedName>
</protein>
<dbReference type="SUPFAM" id="SSF46689">
    <property type="entry name" value="Homeodomain-like"/>
    <property type="match status" value="1"/>
</dbReference>
<feature type="region of interest" description="Disordered" evidence="2">
    <location>
        <begin position="43"/>
        <end position="86"/>
    </location>
</feature>
<dbReference type="Proteomes" id="UP000887574">
    <property type="component" value="Unplaced"/>
</dbReference>
<dbReference type="InterPro" id="IPR009057">
    <property type="entry name" value="Homeodomain-like_sf"/>
</dbReference>
<dbReference type="WBParaSite" id="jg7390">
    <property type="protein sequence ID" value="jg7390"/>
    <property type="gene ID" value="jg7390"/>
</dbReference>
<comment type="subcellular location">
    <subcellularLocation>
        <location evidence="1">Nucleus</location>
    </subcellularLocation>
</comment>
<dbReference type="Gene3D" id="1.10.10.10">
    <property type="entry name" value="Winged helix-like DNA-binding domain superfamily/Winged helix DNA-binding domain"/>
    <property type="match status" value="1"/>
</dbReference>
<organism evidence="3 4">
    <name type="scientific">Ditylenchus dipsaci</name>
    <dbReference type="NCBI Taxonomy" id="166011"/>
    <lineage>
        <taxon>Eukaryota</taxon>
        <taxon>Metazoa</taxon>
        <taxon>Ecdysozoa</taxon>
        <taxon>Nematoda</taxon>
        <taxon>Chromadorea</taxon>
        <taxon>Rhabditida</taxon>
        <taxon>Tylenchina</taxon>
        <taxon>Tylenchomorpha</taxon>
        <taxon>Sphaerularioidea</taxon>
        <taxon>Anguinidae</taxon>
        <taxon>Anguininae</taxon>
        <taxon>Ditylenchus</taxon>
    </lineage>
</organism>